<dbReference type="Gene3D" id="3.10.20.30">
    <property type="match status" value="1"/>
</dbReference>
<dbReference type="PROSITE" id="PS50862">
    <property type="entry name" value="AA_TRNA_LIGASE_II"/>
    <property type="match status" value="1"/>
</dbReference>
<comment type="caution">
    <text evidence="13">Lacks conserved residue(s) required for the propagation of feature annotation.</text>
</comment>
<feature type="domain" description="TGS" evidence="16">
    <location>
        <begin position="1"/>
        <end position="65"/>
    </location>
</feature>
<sequence>MSESITVTLPDGSQKQTPRGTTIADFVKGSIGVGLAKAALFARVNGQDVDLSRPLDEDAKLQIFTPKSPEGLDLIRHDAAHVVASAVQRLFPGTQVTIGPSTEEGFYYDFFREKPFTPEELEKIEAAANAELKQDAPFVRTEISMEDAVRLFEGKGETFKVEIVKDIAAKGAKTLTLYTHGDWVDFCLGPHAPSTGKIGVIKILSSSGAYWRGDHRNPMLQRVYGTAFFDKKALDAYMTRIEEAKKRDHRKLGKELDLFHFHPYAPGAAFWTPKGTTLYQTLSDWMRSLTSGDGYVEIKTPLMFNKGLWETSGHWGKYKENMFLVLDSESGEHDFSLKPMNCPSHHLFYGFKKHSYRDLPLRLHTQDVLHRNEAAGSLGGLTRVRQFAQDDAHIYCTEAQITDEVKRFVKLLDRVYKAVGLTYAVKLSTRPVQRLGDDSLWDRAEAGLTAALESLGLEYELAPGDGAFYGPKIDFAVSDSIGRRWQLGTMQLDYLAPERFDLTYVGEDNAPHRPVVLHRAIFGSFERFTAILIEHFAGAFPAWLAPVQATLVYVADRQLDYARKVRDDLRAKGYRVELDERGITLNAKIREAQLQKIPFTLVVGDNEVEAGAVSPRRYGGEDLKSMKLADFEALLAKEAALP</sequence>
<keyword evidence="4 13" id="KW-0436">Ligase</keyword>
<gene>
    <name evidence="13 17" type="primary">thrS</name>
    <name evidence="17" type="ORF">D7V88_26430</name>
</gene>
<dbReference type="GO" id="GO:0005524">
    <property type="term" value="F:ATP binding"/>
    <property type="evidence" value="ECO:0007669"/>
    <property type="project" value="UniProtKB-UniRule"/>
</dbReference>
<dbReference type="GO" id="GO:0000049">
    <property type="term" value="F:tRNA binding"/>
    <property type="evidence" value="ECO:0007669"/>
    <property type="project" value="UniProtKB-KW"/>
</dbReference>
<evidence type="ECO:0000256" key="10">
    <source>
        <dbReference type="ARBA" id="ARBA00022917"/>
    </source>
</evidence>
<evidence type="ECO:0000256" key="2">
    <source>
        <dbReference type="ARBA" id="ARBA00022490"/>
    </source>
</evidence>
<evidence type="ECO:0000259" key="15">
    <source>
        <dbReference type="PROSITE" id="PS50862"/>
    </source>
</evidence>
<dbReference type="Pfam" id="PF00587">
    <property type="entry name" value="tRNA-synt_2b"/>
    <property type="match status" value="1"/>
</dbReference>
<dbReference type="Gene3D" id="3.40.50.800">
    <property type="entry name" value="Anticodon-binding domain"/>
    <property type="match status" value="1"/>
</dbReference>
<evidence type="ECO:0000256" key="8">
    <source>
        <dbReference type="ARBA" id="ARBA00022840"/>
    </source>
</evidence>
<dbReference type="CDD" id="cd00860">
    <property type="entry name" value="ThrRS_anticodon"/>
    <property type="match status" value="1"/>
</dbReference>
<feature type="binding site" evidence="13">
    <location>
        <position position="393"/>
    </location>
    <ligand>
        <name>Zn(2+)</name>
        <dbReference type="ChEBI" id="CHEBI:29105"/>
        <note>catalytic</note>
    </ligand>
</feature>
<dbReference type="FunFam" id="3.40.50.800:FF:000001">
    <property type="entry name" value="Threonine--tRNA ligase"/>
    <property type="match status" value="1"/>
</dbReference>
<protein>
    <recommendedName>
        <fullName evidence="13">Threonine--tRNA ligase</fullName>
        <ecNumber evidence="13">6.1.1.3</ecNumber>
    </recommendedName>
    <alternativeName>
        <fullName evidence="13">Threonyl-tRNA synthetase</fullName>
        <shortName evidence="13">ThrRS</shortName>
    </alternativeName>
</protein>
<keyword evidence="18" id="KW-1185">Reference proteome</keyword>
<dbReference type="NCBIfam" id="TIGR00418">
    <property type="entry name" value="thrS"/>
    <property type="match status" value="1"/>
</dbReference>
<evidence type="ECO:0000259" key="16">
    <source>
        <dbReference type="PROSITE" id="PS51880"/>
    </source>
</evidence>
<dbReference type="EC" id="6.1.1.3" evidence="13"/>
<evidence type="ECO:0000256" key="11">
    <source>
        <dbReference type="ARBA" id="ARBA00023146"/>
    </source>
</evidence>
<feature type="binding site" evidence="13">
    <location>
        <position position="518"/>
    </location>
    <ligand>
        <name>Zn(2+)</name>
        <dbReference type="ChEBI" id="CHEBI:29105"/>
        <note>catalytic</note>
    </ligand>
</feature>
<keyword evidence="5 13" id="KW-0479">Metal-binding</keyword>
<evidence type="ECO:0000256" key="14">
    <source>
        <dbReference type="SAM" id="MobiDB-lite"/>
    </source>
</evidence>
<dbReference type="SUPFAM" id="SSF55681">
    <property type="entry name" value="Class II aaRS and biotin synthetases"/>
    <property type="match status" value="1"/>
</dbReference>
<comment type="subcellular location">
    <subcellularLocation>
        <location evidence="13">Cytoplasm</location>
    </subcellularLocation>
</comment>
<organism evidence="17 18">
    <name type="scientific">Corallococcus terminator</name>
    <dbReference type="NCBI Taxonomy" id="2316733"/>
    <lineage>
        <taxon>Bacteria</taxon>
        <taxon>Pseudomonadati</taxon>
        <taxon>Myxococcota</taxon>
        <taxon>Myxococcia</taxon>
        <taxon>Myxococcales</taxon>
        <taxon>Cystobacterineae</taxon>
        <taxon>Myxococcaceae</taxon>
        <taxon>Corallococcus</taxon>
    </lineage>
</organism>
<dbReference type="PROSITE" id="PS51880">
    <property type="entry name" value="TGS"/>
    <property type="match status" value="1"/>
</dbReference>
<dbReference type="InterPro" id="IPR047246">
    <property type="entry name" value="ThrRS_anticodon"/>
</dbReference>
<keyword evidence="8 13" id="KW-0067">ATP-binding</keyword>
<keyword evidence="10 13" id="KW-0648">Protein biosynthesis</keyword>
<dbReference type="InterPro" id="IPR033728">
    <property type="entry name" value="ThrRS_core"/>
</dbReference>
<dbReference type="GO" id="GO:0004829">
    <property type="term" value="F:threonine-tRNA ligase activity"/>
    <property type="evidence" value="ECO:0007669"/>
    <property type="project" value="UniProtKB-UniRule"/>
</dbReference>
<evidence type="ECO:0000256" key="1">
    <source>
        <dbReference type="ARBA" id="ARBA00008226"/>
    </source>
</evidence>
<dbReference type="FunFam" id="3.30.980.10:FF:000005">
    <property type="entry name" value="Threonyl-tRNA synthetase, mitochondrial"/>
    <property type="match status" value="1"/>
</dbReference>
<dbReference type="AlphaFoldDB" id="A0A3A8IFA8"/>
<dbReference type="GO" id="GO:0046872">
    <property type="term" value="F:metal ion binding"/>
    <property type="evidence" value="ECO:0007669"/>
    <property type="project" value="UniProtKB-KW"/>
</dbReference>
<dbReference type="Pfam" id="PF02824">
    <property type="entry name" value="TGS"/>
    <property type="match status" value="1"/>
</dbReference>
<dbReference type="Pfam" id="PF07973">
    <property type="entry name" value="tRNA_SAD"/>
    <property type="match status" value="1"/>
</dbReference>
<keyword evidence="9 13" id="KW-0694">RNA-binding</keyword>
<dbReference type="RefSeq" id="WP_120543404.1">
    <property type="nucleotide sequence ID" value="NZ_RAVZ01000212.1"/>
</dbReference>
<dbReference type="InterPro" id="IPR004095">
    <property type="entry name" value="TGS"/>
</dbReference>
<comment type="caution">
    <text evidence="17">The sequence shown here is derived from an EMBL/GenBank/DDBJ whole genome shotgun (WGS) entry which is preliminary data.</text>
</comment>
<evidence type="ECO:0000256" key="7">
    <source>
        <dbReference type="ARBA" id="ARBA00022833"/>
    </source>
</evidence>
<evidence type="ECO:0000256" key="13">
    <source>
        <dbReference type="HAMAP-Rule" id="MF_00184"/>
    </source>
</evidence>
<dbReference type="InterPro" id="IPR036621">
    <property type="entry name" value="Anticodon-bd_dom_sf"/>
</dbReference>
<dbReference type="SMART" id="SM00863">
    <property type="entry name" value="tRNA_SAD"/>
    <property type="match status" value="1"/>
</dbReference>
<proteinExistence type="inferred from homology"/>
<evidence type="ECO:0000256" key="12">
    <source>
        <dbReference type="ARBA" id="ARBA00049515"/>
    </source>
</evidence>
<comment type="subunit">
    <text evidence="13">Homodimer.</text>
</comment>
<evidence type="ECO:0000256" key="3">
    <source>
        <dbReference type="ARBA" id="ARBA00022555"/>
    </source>
</evidence>
<reference evidence="18" key="1">
    <citation type="submission" date="2018-09" db="EMBL/GenBank/DDBJ databases">
        <authorList>
            <person name="Livingstone P.G."/>
            <person name="Whitworth D.E."/>
        </authorList>
    </citation>
    <scope>NUCLEOTIDE SEQUENCE [LARGE SCALE GENOMIC DNA]</scope>
    <source>
        <strain evidence="18">CA054A</strain>
    </source>
</reference>
<dbReference type="FunFam" id="3.30.930.10:FF:000002">
    <property type="entry name" value="Threonine--tRNA ligase"/>
    <property type="match status" value="1"/>
</dbReference>
<comment type="catalytic activity">
    <reaction evidence="12 13">
        <text>tRNA(Thr) + L-threonine + ATP = L-threonyl-tRNA(Thr) + AMP + diphosphate + H(+)</text>
        <dbReference type="Rhea" id="RHEA:24624"/>
        <dbReference type="Rhea" id="RHEA-COMP:9670"/>
        <dbReference type="Rhea" id="RHEA-COMP:9704"/>
        <dbReference type="ChEBI" id="CHEBI:15378"/>
        <dbReference type="ChEBI" id="CHEBI:30616"/>
        <dbReference type="ChEBI" id="CHEBI:33019"/>
        <dbReference type="ChEBI" id="CHEBI:57926"/>
        <dbReference type="ChEBI" id="CHEBI:78442"/>
        <dbReference type="ChEBI" id="CHEBI:78534"/>
        <dbReference type="ChEBI" id="CHEBI:456215"/>
        <dbReference type="EC" id="6.1.1.3"/>
    </reaction>
</comment>
<name>A0A3A8IFA8_9BACT</name>
<evidence type="ECO:0000256" key="4">
    <source>
        <dbReference type="ARBA" id="ARBA00022598"/>
    </source>
</evidence>
<dbReference type="InterPro" id="IPR012676">
    <property type="entry name" value="TGS-like"/>
</dbReference>
<dbReference type="PRINTS" id="PR01047">
    <property type="entry name" value="TRNASYNTHTHR"/>
</dbReference>
<comment type="similarity">
    <text evidence="1 13">Belongs to the class-II aminoacyl-tRNA synthetase family.</text>
</comment>
<dbReference type="PANTHER" id="PTHR11451">
    <property type="entry name" value="THREONINE-TRNA LIGASE"/>
    <property type="match status" value="1"/>
</dbReference>
<evidence type="ECO:0000256" key="9">
    <source>
        <dbReference type="ARBA" id="ARBA00022884"/>
    </source>
</evidence>
<dbReference type="EMBL" id="RAVZ01000212">
    <property type="protein sequence ID" value="RKG81298.1"/>
    <property type="molecule type" value="Genomic_DNA"/>
</dbReference>
<dbReference type="SUPFAM" id="SSF55186">
    <property type="entry name" value="ThrRS/AlaRS common domain"/>
    <property type="match status" value="1"/>
</dbReference>
<feature type="domain" description="Aminoacyl-transfer RNA synthetases class-II family profile" evidence="15">
    <location>
        <begin position="276"/>
        <end position="541"/>
    </location>
</feature>
<feature type="binding site" evidence="13">
    <location>
        <position position="342"/>
    </location>
    <ligand>
        <name>Zn(2+)</name>
        <dbReference type="ChEBI" id="CHEBI:29105"/>
        <note>catalytic</note>
    </ligand>
</feature>
<evidence type="ECO:0000256" key="5">
    <source>
        <dbReference type="ARBA" id="ARBA00022723"/>
    </source>
</evidence>
<keyword evidence="11 13" id="KW-0030">Aminoacyl-tRNA synthetase</keyword>
<keyword evidence="2 13" id="KW-0963">Cytoplasm</keyword>
<dbReference type="SUPFAM" id="SSF52954">
    <property type="entry name" value="Class II aaRS ABD-related"/>
    <property type="match status" value="1"/>
</dbReference>
<dbReference type="Gene3D" id="3.30.930.10">
    <property type="entry name" value="Bira Bifunctional Protein, Domain 2"/>
    <property type="match status" value="1"/>
</dbReference>
<dbReference type="InterPro" id="IPR018163">
    <property type="entry name" value="Thr/Ala-tRNA-synth_IIc_edit"/>
</dbReference>
<dbReference type="GO" id="GO:0005737">
    <property type="term" value="C:cytoplasm"/>
    <property type="evidence" value="ECO:0007669"/>
    <property type="project" value="UniProtKB-SubCell"/>
</dbReference>
<dbReference type="CDD" id="cd00771">
    <property type="entry name" value="ThrRS_core"/>
    <property type="match status" value="1"/>
</dbReference>
<dbReference type="GO" id="GO:0006435">
    <property type="term" value="P:threonyl-tRNA aminoacylation"/>
    <property type="evidence" value="ECO:0007669"/>
    <property type="project" value="UniProtKB-UniRule"/>
</dbReference>
<dbReference type="InterPro" id="IPR004154">
    <property type="entry name" value="Anticodon-bd"/>
</dbReference>
<dbReference type="Gene3D" id="3.30.980.10">
    <property type="entry name" value="Threonyl-trna Synthetase, Chain A, domain 2"/>
    <property type="match status" value="1"/>
</dbReference>
<dbReference type="InterPro" id="IPR002314">
    <property type="entry name" value="aa-tRNA-synt_IIb"/>
</dbReference>
<feature type="region of interest" description="Disordered" evidence="14">
    <location>
        <begin position="1"/>
        <end position="20"/>
    </location>
</feature>
<dbReference type="CDD" id="cd01667">
    <property type="entry name" value="TGS_ThrRS"/>
    <property type="match status" value="1"/>
</dbReference>
<dbReference type="PANTHER" id="PTHR11451:SF44">
    <property type="entry name" value="THREONINE--TRNA LIGASE, CHLOROPLASTIC_MITOCHONDRIAL 2"/>
    <property type="match status" value="1"/>
</dbReference>
<accession>A0A3A8IFA8</accession>
<dbReference type="SUPFAM" id="SSF81271">
    <property type="entry name" value="TGS-like"/>
    <property type="match status" value="1"/>
</dbReference>
<evidence type="ECO:0000313" key="18">
    <source>
        <dbReference type="Proteomes" id="UP000268094"/>
    </source>
</evidence>
<evidence type="ECO:0000313" key="17">
    <source>
        <dbReference type="EMBL" id="RKG81298.1"/>
    </source>
</evidence>
<dbReference type="InterPro" id="IPR012675">
    <property type="entry name" value="Beta-grasp_dom_sf"/>
</dbReference>
<dbReference type="OrthoDB" id="9802304at2"/>
<dbReference type="Gene3D" id="3.30.54.20">
    <property type="match status" value="1"/>
</dbReference>
<keyword evidence="6 13" id="KW-0547">Nucleotide-binding</keyword>
<evidence type="ECO:0000256" key="6">
    <source>
        <dbReference type="ARBA" id="ARBA00022741"/>
    </source>
</evidence>
<dbReference type="InterPro" id="IPR002320">
    <property type="entry name" value="Thr-tRNA-ligase_IIa"/>
</dbReference>
<dbReference type="HAMAP" id="MF_00184">
    <property type="entry name" value="Thr_tRNA_synth"/>
    <property type="match status" value="1"/>
</dbReference>
<keyword evidence="7 13" id="KW-0862">Zinc</keyword>
<dbReference type="InterPro" id="IPR045864">
    <property type="entry name" value="aa-tRNA-synth_II/BPL/LPL"/>
</dbReference>
<dbReference type="InterPro" id="IPR012947">
    <property type="entry name" value="tRNA_SAD"/>
</dbReference>
<dbReference type="Pfam" id="PF03129">
    <property type="entry name" value="HGTP_anticodon"/>
    <property type="match status" value="1"/>
</dbReference>
<dbReference type="InterPro" id="IPR006195">
    <property type="entry name" value="aa-tRNA-synth_II"/>
</dbReference>
<dbReference type="Proteomes" id="UP000268094">
    <property type="component" value="Unassembled WGS sequence"/>
</dbReference>
<keyword evidence="3 13" id="KW-0820">tRNA-binding</keyword>
<comment type="cofactor">
    <cofactor evidence="13">
        <name>Zn(2+)</name>
        <dbReference type="ChEBI" id="CHEBI:29105"/>
    </cofactor>
    <text evidence="13">Binds 1 zinc ion per subunit.</text>
</comment>